<proteinExistence type="predicted"/>
<feature type="region of interest" description="Disordered" evidence="1">
    <location>
        <begin position="1"/>
        <end position="47"/>
    </location>
</feature>
<organism evidence="2">
    <name type="scientific">Eutreptiella gymnastica</name>
    <dbReference type="NCBI Taxonomy" id="73025"/>
    <lineage>
        <taxon>Eukaryota</taxon>
        <taxon>Discoba</taxon>
        <taxon>Euglenozoa</taxon>
        <taxon>Euglenida</taxon>
        <taxon>Spirocuta</taxon>
        <taxon>Euglenophyceae</taxon>
        <taxon>Eutreptiales</taxon>
        <taxon>Eutreptiaceae</taxon>
        <taxon>Eutreptiella</taxon>
    </lineage>
</organism>
<dbReference type="EMBL" id="HBJA01014160">
    <property type="protein sequence ID" value="CAE0793354.1"/>
    <property type="molecule type" value="Transcribed_RNA"/>
</dbReference>
<dbReference type="AlphaFoldDB" id="A0A7S4CCQ6"/>
<accession>A0A7S4CCQ6</accession>
<name>A0A7S4CCQ6_9EUGL</name>
<gene>
    <name evidence="2" type="ORF">EGYM00163_LOCUS4471</name>
</gene>
<protein>
    <submittedName>
        <fullName evidence="2">Uncharacterized protein</fullName>
    </submittedName>
</protein>
<reference evidence="2" key="1">
    <citation type="submission" date="2021-01" db="EMBL/GenBank/DDBJ databases">
        <authorList>
            <person name="Corre E."/>
            <person name="Pelletier E."/>
            <person name="Niang G."/>
            <person name="Scheremetjew M."/>
            <person name="Finn R."/>
            <person name="Kale V."/>
            <person name="Holt S."/>
            <person name="Cochrane G."/>
            <person name="Meng A."/>
            <person name="Brown T."/>
            <person name="Cohen L."/>
        </authorList>
    </citation>
    <scope>NUCLEOTIDE SEQUENCE</scope>
    <source>
        <strain evidence="2">CCMP1594</strain>
    </source>
</reference>
<sequence>MEVELLEPLPEPSDDDDDVLDPVRDLWLSDARPRQPRPEPAPALQQTTWDQKVDVFALDEAVPYDRYAVAEWMTWDAGARFESEDWEMRSEKEWEWNLTEPAPKPKKKRRFEVKWTKIDEKDEM</sequence>
<evidence type="ECO:0000313" key="2">
    <source>
        <dbReference type="EMBL" id="CAE0793354.1"/>
    </source>
</evidence>
<evidence type="ECO:0000256" key="1">
    <source>
        <dbReference type="SAM" id="MobiDB-lite"/>
    </source>
</evidence>